<evidence type="ECO:0000313" key="2">
    <source>
        <dbReference type="EMBL" id="MBO8448244.1"/>
    </source>
</evidence>
<reference evidence="2" key="2">
    <citation type="journal article" date="2021" name="PeerJ">
        <title>Extensive microbial diversity within the chicken gut microbiome revealed by metagenomics and culture.</title>
        <authorList>
            <person name="Gilroy R."/>
            <person name="Ravi A."/>
            <person name="Getino M."/>
            <person name="Pursley I."/>
            <person name="Horton D.L."/>
            <person name="Alikhan N.F."/>
            <person name="Baker D."/>
            <person name="Gharbi K."/>
            <person name="Hall N."/>
            <person name="Watson M."/>
            <person name="Adriaenssens E.M."/>
            <person name="Foster-Nyarko E."/>
            <person name="Jarju S."/>
            <person name="Secka A."/>
            <person name="Antonio M."/>
            <person name="Oren A."/>
            <person name="Chaudhuri R.R."/>
            <person name="La Ragione R."/>
            <person name="Hildebrand F."/>
            <person name="Pallen M.J."/>
        </authorList>
    </citation>
    <scope>NUCLEOTIDE SEQUENCE</scope>
    <source>
        <strain evidence="2">20514</strain>
    </source>
</reference>
<evidence type="ECO:0000313" key="3">
    <source>
        <dbReference type="Proteomes" id="UP000810252"/>
    </source>
</evidence>
<protein>
    <recommendedName>
        <fullName evidence="1">DUF5722 domain-containing protein</fullName>
    </recommendedName>
</protein>
<dbReference type="PROSITE" id="PS51257">
    <property type="entry name" value="PROKAR_LIPOPROTEIN"/>
    <property type="match status" value="1"/>
</dbReference>
<accession>A0A9D9HEU7</accession>
<comment type="caution">
    <text evidence="2">The sequence shown here is derived from an EMBL/GenBank/DDBJ whole genome shotgun (WGS) entry which is preliminary data.</text>
</comment>
<dbReference type="EMBL" id="JADIMQ010000047">
    <property type="protein sequence ID" value="MBO8448244.1"/>
    <property type="molecule type" value="Genomic_DNA"/>
</dbReference>
<name>A0A9D9HEU7_9BACT</name>
<dbReference type="Pfam" id="PF18989">
    <property type="entry name" value="DUF5722"/>
    <property type="match status" value="1"/>
</dbReference>
<dbReference type="Proteomes" id="UP000810252">
    <property type="component" value="Unassembled WGS sequence"/>
</dbReference>
<evidence type="ECO:0000259" key="1">
    <source>
        <dbReference type="Pfam" id="PF18989"/>
    </source>
</evidence>
<dbReference type="Gene3D" id="3.20.20.80">
    <property type="entry name" value="Glycosidases"/>
    <property type="match status" value="1"/>
</dbReference>
<dbReference type="AlphaFoldDB" id="A0A9D9HEU7"/>
<reference evidence="2" key="1">
    <citation type="submission" date="2020-10" db="EMBL/GenBank/DDBJ databases">
        <authorList>
            <person name="Gilroy R."/>
        </authorList>
    </citation>
    <scope>NUCLEOTIDE SEQUENCE</scope>
    <source>
        <strain evidence="2">20514</strain>
    </source>
</reference>
<organism evidence="2 3">
    <name type="scientific">Candidatus Cryptobacteroides merdigallinarum</name>
    <dbReference type="NCBI Taxonomy" id="2840770"/>
    <lineage>
        <taxon>Bacteria</taxon>
        <taxon>Pseudomonadati</taxon>
        <taxon>Bacteroidota</taxon>
        <taxon>Bacteroidia</taxon>
        <taxon>Bacteroidales</taxon>
        <taxon>Candidatus Cryptobacteroides</taxon>
    </lineage>
</organism>
<feature type="domain" description="DUF5722" evidence="1">
    <location>
        <begin position="327"/>
        <end position="717"/>
    </location>
</feature>
<proteinExistence type="predicted"/>
<dbReference type="InterPro" id="IPR017853">
    <property type="entry name" value="GH"/>
</dbReference>
<gene>
    <name evidence="2" type="ORF">IAC29_03105</name>
</gene>
<dbReference type="SUPFAM" id="SSF51445">
    <property type="entry name" value="(Trans)glycosidases"/>
    <property type="match status" value="1"/>
</dbReference>
<sequence length="726" mass="80091">MKKIIMALAGAAVLGSCETTTSPGIDHVQEPSIEVKMAIDEESVNSLTVETTEDSTWIITITDGDPYLFLKPLEMDVPTENKAFAFEYKAENTIDKTQVFFADENQEVDIINSVFGKSAPATDEWSPYSIRLTKQLKASGWGKKGETMRLDLGESIVKGNKIQIRNIVMRTLNAEEQAEEDAENAAVADKEAYEQGIKDYLATDWQSGITSVSVLADKVEITGTVSGEGQFFLAEIPLFEDIFSMDKVPQEYRHDITGTSFDVTLDRSVVYGASEGSAGAGYDRLLSKWAVFRAGQDSDELVSSAVYAGDNIASKGPGLPRIDLTGNKKGLGGIVNNALLETDIVDLGLKSATINIIPALFINTVQTGSYTTAYEYEGTTYYIDETYLSSNIDNPVQVASKYGVSVAGIVLMQLTGNEISNLFRHPDYTDGVYSMPNMTTPEAVNAYAAAMEYLADRYSKESMRISHWIVHNEVDGGSHWTNMGADVLVATYMDTYVKSMRLVYNIAHQYDSNSQVFVSLSHGWTEEAGGGWYKVVDILDLLNGFSKAEGDFYWAPAYHSYGSSLSDPDVWEDDKAQFSMDTPYVTMKNLEVLDKWVKTTENMYKGTSMRKVWLSEAGVGSGVPDDVKDGVYPEDKLALQAAGFAYCWIKINGLEGIEALQWHNWMDNQSEGALLGLRKYGDTHQAEPKPVWTTYQKAGTSEESTYFESEGYKATVGDAWGIKEVL</sequence>
<dbReference type="InterPro" id="IPR043780">
    <property type="entry name" value="DUF5722"/>
</dbReference>